<keyword evidence="1" id="KW-0812">Transmembrane</keyword>
<dbReference type="EMBL" id="SACR01000003">
    <property type="protein sequence ID" value="RVU45969.1"/>
    <property type="molecule type" value="Genomic_DNA"/>
</dbReference>
<organism evidence="2 3">
    <name type="scientific">Rubrivivax rivuli</name>
    <dbReference type="NCBI Taxonomy" id="1862385"/>
    <lineage>
        <taxon>Bacteria</taxon>
        <taxon>Pseudomonadati</taxon>
        <taxon>Pseudomonadota</taxon>
        <taxon>Betaproteobacteria</taxon>
        <taxon>Burkholderiales</taxon>
        <taxon>Sphaerotilaceae</taxon>
        <taxon>Rubrivivax</taxon>
    </lineage>
</organism>
<reference evidence="2 3" key="1">
    <citation type="submission" date="2019-01" db="EMBL/GenBank/DDBJ databases">
        <authorList>
            <person name="Chen W.-M."/>
        </authorList>
    </citation>
    <scope>NUCLEOTIDE SEQUENCE [LARGE SCALE GENOMIC DNA]</scope>
    <source>
        <strain evidence="2 3">KYPY4</strain>
    </source>
</reference>
<protein>
    <submittedName>
        <fullName evidence="2">Uncharacterized protein</fullName>
    </submittedName>
</protein>
<proteinExistence type="predicted"/>
<gene>
    <name evidence="2" type="ORF">EOE66_08810</name>
</gene>
<feature type="transmembrane region" description="Helical" evidence="1">
    <location>
        <begin position="96"/>
        <end position="120"/>
    </location>
</feature>
<accession>A0A437RGT9</accession>
<dbReference type="Proteomes" id="UP000285575">
    <property type="component" value="Unassembled WGS sequence"/>
</dbReference>
<keyword evidence="1" id="KW-1133">Transmembrane helix</keyword>
<keyword evidence="1" id="KW-0472">Membrane</keyword>
<name>A0A437RGT9_9BURK</name>
<dbReference type="AlphaFoldDB" id="A0A437RGT9"/>
<keyword evidence="3" id="KW-1185">Reference proteome</keyword>
<evidence type="ECO:0000313" key="2">
    <source>
        <dbReference type="EMBL" id="RVU45969.1"/>
    </source>
</evidence>
<evidence type="ECO:0000313" key="3">
    <source>
        <dbReference type="Proteomes" id="UP000285575"/>
    </source>
</evidence>
<evidence type="ECO:0000256" key="1">
    <source>
        <dbReference type="SAM" id="Phobius"/>
    </source>
</evidence>
<dbReference type="RefSeq" id="WP_128228341.1">
    <property type="nucleotide sequence ID" value="NZ_SACR01000003.1"/>
</dbReference>
<sequence>MFYVLSWFAIASLLALWSLATWALHAVAVWSVSNVGALSGAAEGVGSIALPDWLAPWVPTELVQGVTQMAAGLGPLVDSLLQAVPFLAGGLTVVAWVVWAIGGVLLLVLGAALHLLIALWRRRGGGGSGSSAGPSLATR</sequence>
<dbReference type="OrthoDB" id="8563639at2"/>
<comment type="caution">
    <text evidence="2">The sequence shown here is derived from an EMBL/GenBank/DDBJ whole genome shotgun (WGS) entry which is preliminary data.</text>
</comment>